<dbReference type="RefSeq" id="WP_051699268.1">
    <property type="nucleotide sequence ID" value="NZ_JMIW01000006.1"/>
</dbReference>
<dbReference type="Gene3D" id="3.40.50.150">
    <property type="entry name" value="Vaccinia Virus protein VP39"/>
    <property type="match status" value="1"/>
</dbReference>
<evidence type="ECO:0000313" key="2">
    <source>
        <dbReference type="EMBL" id="KEO89230.1"/>
    </source>
</evidence>
<evidence type="ECO:0000313" key="3">
    <source>
        <dbReference type="Proteomes" id="UP000027647"/>
    </source>
</evidence>
<proteinExistence type="predicted"/>
<feature type="signal peptide" evidence="1">
    <location>
        <begin position="1"/>
        <end position="27"/>
    </location>
</feature>
<gene>
    <name evidence="2" type="ORF">EH31_14465</name>
</gene>
<dbReference type="SUPFAM" id="SSF53335">
    <property type="entry name" value="S-adenosyl-L-methionine-dependent methyltransferases"/>
    <property type="match status" value="1"/>
</dbReference>
<evidence type="ECO:0008006" key="4">
    <source>
        <dbReference type="Google" id="ProtNLM"/>
    </source>
</evidence>
<comment type="caution">
    <text evidence="2">The sequence shown here is derived from an EMBL/GenBank/DDBJ whole genome shotgun (WGS) entry which is preliminary data.</text>
</comment>
<dbReference type="Proteomes" id="UP000027647">
    <property type="component" value="Unassembled WGS sequence"/>
</dbReference>
<dbReference type="AlphaFoldDB" id="A0A074M8Z5"/>
<keyword evidence="3" id="KW-1185">Reference proteome</keyword>
<dbReference type="PIRSF" id="PIRSF031679">
    <property type="entry name" value="Mtase_Alr7345_prd"/>
    <property type="match status" value="1"/>
</dbReference>
<feature type="chain" id="PRO_5001699092" description="Methyltransferase" evidence="1">
    <location>
        <begin position="28"/>
        <end position="289"/>
    </location>
</feature>
<dbReference type="eggNOG" id="COG4798">
    <property type="taxonomic scope" value="Bacteria"/>
</dbReference>
<dbReference type="OrthoDB" id="9801692at2"/>
<keyword evidence="1" id="KW-0732">Signal</keyword>
<evidence type="ECO:0000256" key="1">
    <source>
        <dbReference type="SAM" id="SignalP"/>
    </source>
</evidence>
<dbReference type="InterPro" id="IPR029063">
    <property type="entry name" value="SAM-dependent_MTases_sf"/>
</dbReference>
<reference evidence="2 3" key="1">
    <citation type="submission" date="2014-04" db="EMBL/GenBank/DDBJ databases">
        <title>A comprehensive comparison of genomes of Erythrobacter spp. strains.</title>
        <authorList>
            <person name="Zheng Q."/>
        </authorList>
    </citation>
    <scope>NUCLEOTIDE SEQUENCE [LARGE SCALE GENOMIC DNA]</scope>
    <source>
        <strain evidence="2 3">DSM 6997</strain>
    </source>
</reference>
<protein>
    <recommendedName>
        <fullName evidence="4">Methyltransferase</fullName>
    </recommendedName>
</protein>
<sequence>MKFKFLAPAAVLAASTAMISIAAPAVADDHAEAAAPALADVLAHERRDGDRERDQYRNPAETLAFFGVEPTMTVAEYSPGGGWYTRVLAPYLMPAGTYIAFNGDSDGRTYQTRAQEARAKGWTESFKEGMAQAMGVEADSVMAFEVDEMPEEAAGTVDRVLIFRSMHGLNIGNNADDILKAARVMLKDDGMVGVVQHRAPEGASYDDYGARQRGYMRKQDVVAIFEANGFELAAESEVNANPKDTADYEGGVWTLPPSFGFGRQSEEEMAKHRAIGESDRMTLLFRKAD</sequence>
<accession>A0A074M8Z5</accession>
<dbReference type="STRING" id="1044.EH31_14465"/>
<dbReference type="InterPro" id="IPR016980">
    <property type="entry name" value="S-AdoMet-dep_MeTrfase_Alr7345"/>
</dbReference>
<dbReference type="EMBL" id="JMIW01000006">
    <property type="protein sequence ID" value="KEO89230.1"/>
    <property type="molecule type" value="Genomic_DNA"/>
</dbReference>
<organism evidence="2 3">
    <name type="scientific">Erythrobacter longus</name>
    <dbReference type="NCBI Taxonomy" id="1044"/>
    <lineage>
        <taxon>Bacteria</taxon>
        <taxon>Pseudomonadati</taxon>
        <taxon>Pseudomonadota</taxon>
        <taxon>Alphaproteobacteria</taxon>
        <taxon>Sphingomonadales</taxon>
        <taxon>Erythrobacteraceae</taxon>
        <taxon>Erythrobacter/Porphyrobacter group</taxon>
        <taxon>Erythrobacter</taxon>
    </lineage>
</organism>
<name>A0A074M8Z5_ERYLO</name>